<dbReference type="Gene3D" id="1.10.150.310">
    <property type="entry name" value="Tex RuvX-like domain-like"/>
    <property type="match status" value="1"/>
</dbReference>
<dbReference type="Pfam" id="PF17674">
    <property type="entry name" value="HHH_9"/>
    <property type="match status" value="1"/>
</dbReference>
<dbReference type="SMART" id="SM00732">
    <property type="entry name" value="YqgFc"/>
    <property type="match status" value="1"/>
</dbReference>
<dbReference type="KEGG" id="aoc:Aocu_00550"/>
<keyword evidence="3" id="KW-1185">Reference proteome</keyword>
<dbReference type="Gene3D" id="2.40.50.140">
    <property type="entry name" value="Nucleic acid-binding proteins"/>
    <property type="match status" value="1"/>
</dbReference>
<dbReference type="CDD" id="cd05685">
    <property type="entry name" value="S1_Tex"/>
    <property type="match status" value="1"/>
</dbReference>
<dbReference type="InterPro" id="IPR044146">
    <property type="entry name" value="S1_Tex"/>
</dbReference>
<dbReference type="Gene3D" id="1.10.10.650">
    <property type="entry name" value="RuvA domain 2-like"/>
    <property type="match status" value="1"/>
</dbReference>
<proteinExistence type="predicted"/>
<dbReference type="PANTHER" id="PTHR10724">
    <property type="entry name" value="30S RIBOSOMAL PROTEIN S1"/>
    <property type="match status" value="1"/>
</dbReference>
<dbReference type="SUPFAM" id="SSF158832">
    <property type="entry name" value="Tex N-terminal region-like"/>
    <property type="match status" value="1"/>
</dbReference>
<dbReference type="GO" id="GO:0003735">
    <property type="term" value="F:structural constituent of ribosome"/>
    <property type="evidence" value="ECO:0007669"/>
    <property type="project" value="TreeGrafter"/>
</dbReference>
<dbReference type="InParanoid" id="A0A061A8B1"/>
<dbReference type="SUPFAM" id="SSF47781">
    <property type="entry name" value="RuvA domain 2-like"/>
    <property type="match status" value="2"/>
</dbReference>
<evidence type="ECO:0000313" key="3">
    <source>
        <dbReference type="Proteomes" id="UP000032434"/>
    </source>
</evidence>
<dbReference type="FunCoup" id="A0A061A8B1">
    <property type="interactions" value="194"/>
</dbReference>
<dbReference type="HOGENOM" id="CLU_009833_0_2_14"/>
<dbReference type="FunFam" id="3.30.420.140:FF:000001">
    <property type="entry name" value="RNA-binding transcriptional accessory protein"/>
    <property type="match status" value="1"/>
</dbReference>
<protein>
    <submittedName>
        <fullName evidence="2">Tex protein-related transcription accessory protein with S1 RNA binding domain</fullName>
    </submittedName>
</protein>
<dbReference type="Pfam" id="PF22706">
    <property type="entry name" value="Tex_central_region"/>
    <property type="match status" value="1"/>
</dbReference>
<dbReference type="InterPro" id="IPR018974">
    <property type="entry name" value="Tex-like_N"/>
</dbReference>
<dbReference type="Pfam" id="PF12836">
    <property type="entry name" value="HHH_3"/>
    <property type="match status" value="1"/>
</dbReference>
<dbReference type="GO" id="GO:0006412">
    <property type="term" value="P:translation"/>
    <property type="evidence" value="ECO:0007669"/>
    <property type="project" value="TreeGrafter"/>
</dbReference>
<gene>
    <name evidence="2" type="ORF">Aocu_00550</name>
</gene>
<dbReference type="FunFam" id="1.10.10.650:FF:000001">
    <property type="entry name" value="S1 RNA-binding domain 1"/>
    <property type="match status" value="1"/>
</dbReference>
<dbReference type="PANTHER" id="PTHR10724:SF10">
    <property type="entry name" value="S1 RNA-BINDING DOMAIN-CONTAINING PROTEIN 1"/>
    <property type="match status" value="1"/>
</dbReference>
<dbReference type="RefSeq" id="WP_045748727.1">
    <property type="nucleotide sequence ID" value="NZ_FUZK01000002.1"/>
</dbReference>
<dbReference type="InterPro" id="IPR010994">
    <property type="entry name" value="RuvA_2-like"/>
</dbReference>
<organism evidence="2 3">
    <name type="scientific">Acholeplasma oculi</name>
    <dbReference type="NCBI Taxonomy" id="35623"/>
    <lineage>
        <taxon>Bacteria</taxon>
        <taxon>Bacillati</taxon>
        <taxon>Mycoplasmatota</taxon>
        <taxon>Mollicutes</taxon>
        <taxon>Acholeplasmatales</taxon>
        <taxon>Acholeplasmataceae</taxon>
        <taxon>Acholeplasma</taxon>
    </lineage>
</organism>
<dbReference type="InterPro" id="IPR012340">
    <property type="entry name" value="NA-bd_OB-fold"/>
</dbReference>
<dbReference type="InterPro" id="IPR055179">
    <property type="entry name" value="Tex-like_central_region"/>
</dbReference>
<dbReference type="FunFam" id="2.40.50.140:FF:000051">
    <property type="entry name" value="RNA-binding transcriptional accessory protein"/>
    <property type="match status" value="1"/>
</dbReference>
<dbReference type="FunFam" id="1.10.150.310:FF:000002">
    <property type="entry name" value="Putative transcription modulator/accessory protein"/>
    <property type="match status" value="1"/>
</dbReference>
<dbReference type="Pfam" id="PF09371">
    <property type="entry name" value="Tex_N"/>
    <property type="match status" value="1"/>
</dbReference>
<dbReference type="Gene3D" id="3.30.420.140">
    <property type="entry name" value="YqgF/RNase H-like domain"/>
    <property type="match status" value="1"/>
</dbReference>
<accession>A0A061A8B1</accession>
<feature type="domain" description="S1 motif" evidence="1">
    <location>
        <begin position="651"/>
        <end position="720"/>
    </location>
</feature>
<dbReference type="OrthoDB" id="9804714at2"/>
<dbReference type="InterPro" id="IPR050437">
    <property type="entry name" value="Ribos_protein_bS1-like"/>
</dbReference>
<dbReference type="InterPro" id="IPR037027">
    <property type="entry name" value="YqgF/RNaseH-like_dom_sf"/>
</dbReference>
<dbReference type="InterPro" id="IPR006641">
    <property type="entry name" value="YqgF/RNaseH-like_dom"/>
</dbReference>
<dbReference type="GO" id="GO:0003729">
    <property type="term" value="F:mRNA binding"/>
    <property type="evidence" value="ECO:0007669"/>
    <property type="project" value="TreeGrafter"/>
</dbReference>
<dbReference type="STRING" id="35623.Aocu_00550"/>
<dbReference type="GO" id="GO:0005737">
    <property type="term" value="C:cytoplasm"/>
    <property type="evidence" value="ECO:0007669"/>
    <property type="project" value="UniProtKB-ARBA"/>
</dbReference>
<sequence length="724" mass="81867">MNEQLIQDVSKDLKLPISKVKVVLELLADGATIPFIARYRKEMTGGMDEEQIFQINQAFEYAKNLQKRKDDVIRLIDEKGLLTDELKEEITKATKLVEVEDLYRPFKEKKKTKATDAIAKGLEPLAKFLLSFPNKDVEEEAKLYVKDDVKDVKEALEGAKYIVAEWISDDATYRKYLRDYLFKYGLIITSVKKDGKTLDEKSVYEIYYDYQQPISKIKPHQVLAINRAESEKIITVKLDGTKEQMENYLKKEVIKKSSLADKYLEDAIIDSLKRLIFPSIEREIRSELSDKAEDQAIDVFADNLSKLLLQPPLKGKVILGVDPAFRTGCKWCVVDSTGMVLEKGVIYPHEKQLGSKADKDLVFEAELKIKVLYVKYKFELVAIGNGTASRETEKFIANVIKEKNLDAKYIIVNEAGASVYSASDVAREEFPDYSVEERSAASIARRLQDPLAELVKIDPKSIGVGQYQHDVTPKKLDDSLNFVVTQVVNQVGVNANTASKSLLMYVSGLSKQVAENFVNYRNETGGFKSREDILKVPKLGPKAYEQAVGFLRIPESDEILDHTSIHPESYELAKKVMKKLSINPDDIGKASMRLWTDNINREETAKELGTDKYTLDLILDAFVAPMRDPRDDYQQPILKSDVLSIEDLKIGMELEGTVRNVTDFGAFVDIGLKNDGLVHISKLSDKFIKHPKDVVSVGQIVKVWVLNIDIPKQKVGLSMINTLN</sequence>
<dbReference type="SUPFAM" id="SSF50249">
    <property type="entry name" value="Nucleic acid-binding proteins"/>
    <property type="match status" value="1"/>
</dbReference>
<dbReference type="PATRIC" id="fig|35623.3.peg.54"/>
<evidence type="ECO:0000313" key="2">
    <source>
        <dbReference type="EMBL" id="CDR30128.1"/>
    </source>
</evidence>
<evidence type="ECO:0000259" key="1">
    <source>
        <dbReference type="PROSITE" id="PS50126"/>
    </source>
</evidence>
<dbReference type="InterPro" id="IPR012337">
    <property type="entry name" value="RNaseH-like_sf"/>
</dbReference>
<dbReference type="SMART" id="SM00316">
    <property type="entry name" value="S1"/>
    <property type="match status" value="1"/>
</dbReference>
<dbReference type="Pfam" id="PF16921">
    <property type="entry name" value="Tex_YqgF"/>
    <property type="match status" value="1"/>
</dbReference>
<dbReference type="InterPro" id="IPR041692">
    <property type="entry name" value="HHH_9"/>
</dbReference>
<reference evidence="3" key="1">
    <citation type="submission" date="2014-05" db="EMBL/GenBank/DDBJ databases">
        <authorList>
            <person name="Kube M."/>
        </authorList>
    </citation>
    <scope>NUCLEOTIDE SEQUENCE [LARGE SCALE GENOMIC DNA]</scope>
</reference>
<dbReference type="GO" id="GO:0006139">
    <property type="term" value="P:nucleobase-containing compound metabolic process"/>
    <property type="evidence" value="ECO:0007669"/>
    <property type="project" value="InterPro"/>
</dbReference>
<dbReference type="Proteomes" id="UP000032434">
    <property type="component" value="Chromosome 1"/>
</dbReference>
<dbReference type="Pfam" id="PF00575">
    <property type="entry name" value="S1"/>
    <property type="match status" value="1"/>
</dbReference>
<dbReference type="PROSITE" id="PS50126">
    <property type="entry name" value="S1"/>
    <property type="match status" value="1"/>
</dbReference>
<dbReference type="InterPro" id="IPR032639">
    <property type="entry name" value="Tex_YqgF"/>
</dbReference>
<dbReference type="InterPro" id="IPR023323">
    <property type="entry name" value="Tex-like_dom_sf"/>
</dbReference>
<dbReference type="InterPro" id="IPR003029">
    <property type="entry name" value="S1_domain"/>
</dbReference>
<dbReference type="AlphaFoldDB" id="A0A061A8B1"/>
<dbReference type="Gene3D" id="1.10.3500.10">
    <property type="entry name" value="Tex N-terminal region-like"/>
    <property type="match status" value="1"/>
</dbReference>
<name>A0A061A8B1_9MOLU</name>
<dbReference type="EMBL" id="LK028559">
    <property type="protein sequence ID" value="CDR30128.1"/>
    <property type="molecule type" value="Genomic_DNA"/>
</dbReference>
<dbReference type="SUPFAM" id="SSF53098">
    <property type="entry name" value="Ribonuclease H-like"/>
    <property type="match status" value="1"/>
</dbReference>
<dbReference type="InterPro" id="IPR023319">
    <property type="entry name" value="Tex-like_HTH_dom_sf"/>
</dbReference>